<dbReference type="GO" id="GO:0016747">
    <property type="term" value="F:acyltransferase activity, transferring groups other than amino-acyl groups"/>
    <property type="evidence" value="ECO:0007669"/>
    <property type="project" value="InterPro"/>
</dbReference>
<dbReference type="GO" id="GO:0005737">
    <property type="term" value="C:cytoplasm"/>
    <property type="evidence" value="ECO:0007669"/>
    <property type="project" value="UniProtKB-SubCell"/>
</dbReference>
<evidence type="ECO:0000256" key="6">
    <source>
        <dbReference type="ARBA" id="ARBA00022603"/>
    </source>
</evidence>
<keyword evidence="9" id="KW-0819">tRNA processing</keyword>
<evidence type="ECO:0000313" key="14">
    <source>
        <dbReference type="Proteomes" id="UP001140560"/>
    </source>
</evidence>
<dbReference type="InterPro" id="IPR011671">
    <property type="entry name" value="tRNA_uracil_MeTrfase"/>
</dbReference>
<evidence type="ECO:0000259" key="12">
    <source>
        <dbReference type="PROSITE" id="PS51186"/>
    </source>
</evidence>
<proteinExistence type="inferred from homology"/>
<organism evidence="13 14">
    <name type="scientific">Neocucurbitaria cava</name>
    <dbReference type="NCBI Taxonomy" id="798079"/>
    <lineage>
        <taxon>Eukaryota</taxon>
        <taxon>Fungi</taxon>
        <taxon>Dikarya</taxon>
        <taxon>Ascomycota</taxon>
        <taxon>Pezizomycotina</taxon>
        <taxon>Dothideomycetes</taxon>
        <taxon>Pleosporomycetidae</taxon>
        <taxon>Pleosporales</taxon>
        <taxon>Pleosporineae</taxon>
        <taxon>Cucurbitariaceae</taxon>
        <taxon>Neocucurbitaria</taxon>
    </lineage>
</organism>
<evidence type="ECO:0000256" key="2">
    <source>
        <dbReference type="ARBA" id="ARBA00009056"/>
    </source>
</evidence>
<comment type="similarity">
    <text evidence="2">Belongs to the TRM44 family.</text>
</comment>
<dbReference type="SUPFAM" id="SSF55729">
    <property type="entry name" value="Acyl-CoA N-acyltransferases (Nat)"/>
    <property type="match status" value="1"/>
</dbReference>
<comment type="caution">
    <text evidence="13">The sequence shown here is derived from an EMBL/GenBank/DDBJ whole genome shotgun (WGS) entry which is preliminary data.</text>
</comment>
<evidence type="ECO:0000256" key="8">
    <source>
        <dbReference type="ARBA" id="ARBA00022691"/>
    </source>
</evidence>
<dbReference type="EMBL" id="JAPEUY010000010">
    <property type="protein sequence ID" value="KAJ4369082.1"/>
    <property type="molecule type" value="Genomic_DNA"/>
</dbReference>
<name>A0A9W8Y7B5_9PLEO</name>
<dbReference type="Pfam" id="PF00583">
    <property type="entry name" value="Acetyltransf_1"/>
    <property type="match status" value="1"/>
</dbReference>
<gene>
    <name evidence="13" type="primary">TRM44</name>
    <name evidence="13" type="ORF">N0V83_006165</name>
</gene>
<evidence type="ECO:0000256" key="7">
    <source>
        <dbReference type="ARBA" id="ARBA00022679"/>
    </source>
</evidence>
<evidence type="ECO:0000256" key="11">
    <source>
        <dbReference type="SAM" id="MobiDB-lite"/>
    </source>
</evidence>
<dbReference type="GO" id="GO:0030488">
    <property type="term" value="P:tRNA methylation"/>
    <property type="evidence" value="ECO:0007669"/>
    <property type="project" value="TreeGrafter"/>
</dbReference>
<dbReference type="OrthoDB" id="10047021at2759"/>
<dbReference type="PANTHER" id="PTHR21210:SF0">
    <property type="entry name" value="TRNA (URACIL-O(2)-)-METHYLTRANSFERASE-RELATED"/>
    <property type="match status" value="1"/>
</dbReference>
<accession>A0A9W8Y7B5</accession>
<feature type="region of interest" description="Disordered" evidence="11">
    <location>
        <begin position="544"/>
        <end position="570"/>
    </location>
</feature>
<protein>
    <recommendedName>
        <fullName evidence="4">tRNA (uracil-O(2)-)-methyltransferase</fullName>
        <ecNumber evidence="3">2.1.1.211</ecNumber>
    </recommendedName>
</protein>
<dbReference type="GO" id="GO:0141101">
    <property type="term" value="F:tRNA(Ser) (uridine(44)-2'-O-)-methyltransferase activity"/>
    <property type="evidence" value="ECO:0007669"/>
    <property type="project" value="UniProtKB-EC"/>
</dbReference>
<dbReference type="EC" id="2.1.1.211" evidence="3"/>
<dbReference type="CDD" id="cd04301">
    <property type="entry name" value="NAT_SF"/>
    <property type="match status" value="1"/>
</dbReference>
<dbReference type="InterPro" id="IPR016181">
    <property type="entry name" value="Acyl_CoA_acyltransferase"/>
</dbReference>
<evidence type="ECO:0000256" key="10">
    <source>
        <dbReference type="ARBA" id="ARBA00047957"/>
    </source>
</evidence>
<keyword evidence="8" id="KW-0949">S-adenosyl-L-methionine</keyword>
<evidence type="ECO:0000256" key="1">
    <source>
        <dbReference type="ARBA" id="ARBA00004496"/>
    </source>
</evidence>
<sequence length="836" mass="92875">MSSSHDTSGPLFSPTLISPEVLAALPEGYTCRPLEKADYHSNFLDVLRVLTTVGDISEAQWDERYEWMSRRNDEYFLLCIIDAENKIVGTGALIVERKFIHQLGLVGHIEDIAVAKDQQGKKLGLRIIQALDFVAEKVGCYKVCAMPDPVREIEGDELSLSWARQALERKTLDPLGSLLTCARHNSKILKSYLIAVMAQEDITEEFYGCKLQDTNELPEVPAGYHKPAASPKANLDKFSPYDETNAPGISSGLPPELWTIVQSAAASFAPQFFLEVSSQLLENPNLTASYLARAELSYQSFTDPTFNPKARTPEDLASIIKHLKSECRPRLVDGGVEGYDLEWTVVRKLIPRNPKLDDALMQTCHLFTSHQDVSISGSNGEKVTVKAERYLVIYIPHADSPDAIPFYHPKVQSLAMLYTYVPDHETSSSPLDTPGVLSIYYNLFTSHPVDNRLSRTGLKLLEIIHKHSRGLSTGYKKRVHHDQIIAQKRFQDTYAYLKGKYAKSLIENWVEQTPPEKHVFEDLGITAFLMELWVDMYGGGGGGADVTSGEKPSESSRREEAAAAAAPERRVQQAKSHFPGFVDIGCGNGLVVYILNAEGWPGWGFDARKRKTWDTFPPEYASQKLKEHLLVPQILCPTENNNDNDNKSSDTDVPPPPPLTNSPPTHNGIFPNKTFIISNHADELTPWTPLLAYLSSSPFIAIPCCSHDFGGTRFRAPVHAKYLHADPMATPTSTKNKQPSAYASLCSWVSHLTEEVGYKVEKEHLRIPSTRNIAVLGRGRASGGGGDDEERSFEEKMAFVRGLVEKEMGGETTIEQVWRTWMKNGGGLLKPGKGGH</sequence>
<reference evidence="13" key="1">
    <citation type="submission" date="2022-10" db="EMBL/GenBank/DDBJ databases">
        <title>Tapping the CABI collections for fungal endophytes: first genome assemblies for Collariella, Neodidymelliopsis, Ascochyta clinopodiicola, Didymella pomorum, Didymosphaeria variabile, Neocosmospora piperis and Neocucurbitaria cava.</title>
        <authorList>
            <person name="Hill R."/>
        </authorList>
    </citation>
    <scope>NUCLEOTIDE SEQUENCE</scope>
    <source>
        <strain evidence="13">IMI 356814</strain>
    </source>
</reference>
<feature type="region of interest" description="Disordered" evidence="11">
    <location>
        <begin position="636"/>
        <end position="666"/>
    </location>
</feature>
<comment type="subcellular location">
    <subcellularLocation>
        <location evidence="1">Cytoplasm</location>
    </subcellularLocation>
</comment>
<feature type="domain" description="N-acetyltransferase" evidence="12">
    <location>
        <begin position="29"/>
        <end position="199"/>
    </location>
</feature>
<evidence type="ECO:0000256" key="3">
    <source>
        <dbReference type="ARBA" id="ARBA00012795"/>
    </source>
</evidence>
<dbReference type="InterPro" id="IPR000182">
    <property type="entry name" value="GNAT_dom"/>
</dbReference>
<dbReference type="AlphaFoldDB" id="A0A9W8Y7B5"/>
<evidence type="ECO:0000256" key="4">
    <source>
        <dbReference type="ARBA" id="ARBA00017788"/>
    </source>
</evidence>
<evidence type="ECO:0000256" key="9">
    <source>
        <dbReference type="ARBA" id="ARBA00022694"/>
    </source>
</evidence>
<keyword evidence="6 13" id="KW-0489">Methyltransferase</keyword>
<dbReference type="Gene3D" id="3.40.630.30">
    <property type="match status" value="1"/>
</dbReference>
<evidence type="ECO:0000256" key="5">
    <source>
        <dbReference type="ARBA" id="ARBA00022490"/>
    </source>
</evidence>
<dbReference type="Pfam" id="PF07757">
    <property type="entry name" value="AdoMet_MTase"/>
    <property type="match status" value="2"/>
</dbReference>
<feature type="compositionally biased region" description="Basic and acidic residues" evidence="11">
    <location>
        <begin position="551"/>
        <end position="570"/>
    </location>
</feature>
<evidence type="ECO:0000313" key="13">
    <source>
        <dbReference type="EMBL" id="KAJ4369082.1"/>
    </source>
</evidence>
<keyword evidence="14" id="KW-1185">Reference proteome</keyword>
<dbReference type="PANTHER" id="PTHR21210">
    <property type="entry name" value="TRNA (URACIL-O(2)-)-METHYLTRANSFERASE-RELATED"/>
    <property type="match status" value="1"/>
</dbReference>
<comment type="catalytic activity">
    <reaction evidence="10">
        <text>uridine(44) in tRNA(Ser) + S-adenosyl-L-methionine = 2'-O-methyluridine(44) in tRNA(Ser) + S-adenosyl-L-homocysteine + H(+)</text>
        <dbReference type="Rhea" id="RHEA:43100"/>
        <dbReference type="Rhea" id="RHEA-COMP:10339"/>
        <dbReference type="Rhea" id="RHEA-COMP:10340"/>
        <dbReference type="ChEBI" id="CHEBI:15378"/>
        <dbReference type="ChEBI" id="CHEBI:57856"/>
        <dbReference type="ChEBI" id="CHEBI:59789"/>
        <dbReference type="ChEBI" id="CHEBI:65315"/>
        <dbReference type="ChEBI" id="CHEBI:74478"/>
        <dbReference type="EC" id="2.1.1.211"/>
    </reaction>
</comment>
<dbReference type="PROSITE" id="PS51186">
    <property type="entry name" value="GNAT"/>
    <property type="match status" value="1"/>
</dbReference>
<dbReference type="Proteomes" id="UP001140560">
    <property type="component" value="Unassembled WGS sequence"/>
</dbReference>
<keyword evidence="5" id="KW-0963">Cytoplasm</keyword>
<keyword evidence="7 13" id="KW-0808">Transferase</keyword>